<dbReference type="OrthoDB" id="10351200at2759"/>
<gene>
    <name evidence="1" type="ORF">BWQ96_06757</name>
</gene>
<proteinExistence type="predicted"/>
<dbReference type="Proteomes" id="UP000247409">
    <property type="component" value="Unassembled WGS sequence"/>
</dbReference>
<accession>A0A2V3IN01</accession>
<sequence length="289" mass="32752">MRREALRQGWAIDASHGAQSVINANNILDHLRALPENPPDSQWARDLQSYVQTHTAKILTHPELLREPPRVLKFVLAQNSLTVPEDDILHTVLAYAQERQNAESSAVAQSSDEGENEELKDLLPLVRILSLSTEVFVRVLEPLHILSESQLIAKYKHDALTRDGEGWNTIHCRPDIHAIRILATVAESTHPYHVGHDEMLQEVRTHPPGTRTLVEFDRRCSIGRGASLTFYGDAEATIVIGRWRDLWRGRGRPVRVWVVEGSRFWVGLRCAFDGISCWGWKLMATPLFS</sequence>
<comment type="caution">
    <text evidence="1">The sequence shown here is derived from an EMBL/GenBank/DDBJ whole genome shotgun (WGS) entry which is preliminary data.</text>
</comment>
<evidence type="ECO:0000313" key="1">
    <source>
        <dbReference type="EMBL" id="PXF43464.1"/>
    </source>
</evidence>
<reference evidence="1 2" key="1">
    <citation type="journal article" date="2018" name="Mol. Biol. Evol.">
        <title>Analysis of the draft genome of the red seaweed Gracilariopsis chorda provides insights into genome size evolution in Rhodophyta.</title>
        <authorList>
            <person name="Lee J."/>
            <person name="Yang E.C."/>
            <person name="Graf L."/>
            <person name="Yang J.H."/>
            <person name="Qiu H."/>
            <person name="Zel Zion U."/>
            <person name="Chan C.X."/>
            <person name="Stephens T.G."/>
            <person name="Weber A.P.M."/>
            <person name="Boo G.H."/>
            <person name="Boo S.M."/>
            <person name="Kim K.M."/>
            <person name="Shin Y."/>
            <person name="Jung M."/>
            <person name="Lee S.J."/>
            <person name="Yim H.S."/>
            <person name="Lee J.H."/>
            <person name="Bhattacharya D."/>
            <person name="Yoon H.S."/>
        </authorList>
    </citation>
    <scope>NUCLEOTIDE SEQUENCE [LARGE SCALE GENOMIC DNA]</scope>
    <source>
        <strain evidence="1 2">SKKU-2015</strain>
        <tissue evidence="1">Whole body</tissue>
    </source>
</reference>
<evidence type="ECO:0008006" key="3">
    <source>
        <dbReference type="Google" id="ProtNLM"/>
    </source>
</evidence>
<organism evidence="1 2">
    <name type="scientific">Gracilariopsis chorda</name>
    <dbReference type="NCBI Taxonomy" id="448386"/>
    <lineage>
        <taxon>Eukaryota</taxon>
        <taxon>Rhodophyta</taxon>
        <taxon>Florideophyceae</taxon>
        <taxon>Rhodymeniophycidae</taxon>
        <taxon>Gracilariales</taxon>
        <taxon>Gracilariaceae</taxon>
        <taxon>Gracilariopsis</taxon>
    </lineage>
</organism>
<dbReference type="AlphaFoldDB" id="A0A2V3IN01"/>
<keyword evidence="2" id="KW-1185">Reference proteome</keyword>
<dbReference type="Gene3D" id="1.25.40.420">
    <property type="match status" value="1"/>
</dbReference>
<evidence type="ECO:0000313" key="2">
    <source>
        <dbReference type="Proteomes" id="UP000247409"/>
    </source>
</evidence>
<name>A0A2V3IN01_9FLOR</name>
<dbReference type="EMBL" id="NBIV01000124">
    <property type="protein sequence ID" value="PXF43464.1"/>
    <property type="molecule type" value="Genomic_DNA"/>
</dbReference>
<protein>
    <recommendedName>
        <fullName evidence="3">BACK domain-containing protein</fullName>
    </recommendedName>
</protein>